<keyword evidence="2" id="KW-0677">Repeat</keyword>
<dbReference type="InterPro" id="IPR015943">
    <property type="entry name" value="WD40/YVTN_repeat-like_dom_sf"/>
</dbReference>
<feature type="repeat" description="WD" evidence="3">
    <location>
        <begin position="278"/>
        <end position="311"/>
    </location>
</feature>
<dbReference type="PROSITE" id="PS50082">
    <property type="entry name" value="WD_REPEATS_2"/>
    <property type="match status" value="3"/>
</dbReference>
<proteinExistence type="predicted"/>
<accession>A0A2C9M8F7</accession>
<evidence type="ECO:0000259" key="4">
    <source>
        <dbReference type="Pfam" id="PF25048"/>
    </source>
</evidence>
<dbReference type="RefSeq" id="XP_013081773.2">
    <property type="nucleotide sequence ID" value="XM_013226319.2"/>
</dbReference>
<dbReference type="PROSITE" id="PS00678">
    <property type="entry name" value="WD_REPEATS_1"/>
    <property type="match status" value="1"/>
</dbReference>
<dbReference type="GO" id="GO:0006364">
    <property type="term" value="P:rRNA processing"/>
    <property type="evidence" value="ECO:0007669"/>
    <property type="project" value="TreeGrafter"/>
</dbReference>
<dbReference type="InterPro" id="IPR045227">
    <property type="entry name" value="WDR18/Ipi3/RID3"/>
</dbReference>
<keyword evidence="1 3" id="KW-0853">WD repeat</keyword>
<dbReference type="AlphaFoldDB" id="A0A2C9M8F7"/>
<dbReference type="PANTHER" id="PTHR18763">
    <property type="entry name" value="WD-REPEAT PROTEIN 18"/>
    <property type="match status" value="1"/>
</dbReference>
<dbReference type="InterPro" id="IPR011047">
    <property type="entry name" value="Quinoprotein_ADH-like_sf"/>
</dbReference>
<dbReference type="GO" id="GO:0120330">
    <property type="term" value="C:rixosome complex"/>
    <property type="evidence" value="ECO:0007669"/>
    <property type="project" value="TreeGrafter"/>
</dbReference>
<dbReference type="Proteomes" id="UP000076420">
    <property type="component" value="Unassembled WGS sequence"/>
</dbReference>
<dbReference type="GO" id="GO:0006261">
    <property type="term" value="P:DNA-templated DNA replication"/>
    <property type="evidence" value="ECO:0007669"/>
    <property type="project" value="TreeGrafter"/>
</dbReference>
<sequence>MTTPVSQDGTIKACEEVIFVTTLGAEDQAGNVSAWDARTGNLLQTFRNGSASPNTLCLLAGESLLSASITKPVIHFWNMLRQSQKHHKIICGGKVSSLSLTPDSTFIAAGIEDKIHLWQTNNGELFSVLSYSSVEVKRLKFSPTGEYLVAAYRDGAVTVWDLQSVVYYDPLQVEDHRPINTFLGHAGEVTDFHISLTNRIASSSMDFTVRLWHLLYKEEVKMFELGAPVMSVLMDHCEQTLYAGDVNGNVYAIDLHYQPAEHSIHLDLREENKGFTFHKAHNAAVRCMALTRDQSKLVTASSDKTVKVWTMMSPVSPLVITLNEQVSNLLLVPTPKAFVSPDNKPKRMLGILKRHVHGTEAEGADDDVTIEVIAVNKLEVTAAPLVQDDTVETLKQKANKLKKANDEMYEFALKEIVK</sequence>
<dbReference type="OrthoDB" id="756370at2759"/>
<evidence type="ECO:0000256" key="3">
    <source>
        <dbReference type="PROSITE-ProRule" id="PRU00221"/>
    </source>
</evidence>
<dbReference type="STRING" id="6526.A0A2C9M8F7"/>
<dbReference type="InterPro" id="IPR056828">
    <property type="entry name" value="Beta-prop_TEP1_C"/>
</dbReference>
<evidence type="ECO:0000256" key="2">
    <source>
        <dbReference type="ARBA" id="ARBA00022737"/>
    </source>
</evidence>
<dbReference type="InterPro" id="IPR020472">
    <property type="entry name" value="WD40_PAC1"/>
</dbReference>
<gene>
    <name evidence="5" type="primary">106067173</name>
</gene>
<dbReference type="GO" id="GO:0005656">
    <property type="term" value="C:nuclear pre-replicative complex"/>
    <property type="evidence" value="ECO:0007669"/>
    <property type="project" value="TreeGrafter"/>
</dbReference>
<feature type="repeat" description="WD" evidence="3">
    <location>
        <begin position="129"/>
        <end position="164"/>
    </location>
</feature>
<dbReference type="Gene3D" id="2.130.10.10">
    <property type="entry name" value="YVTN repeat-like/Quinoprotein amine dehydrogenase"/>
    <property type="match status" value="2"/>
</dbReference>
<dbReference type="PRINTS" id="PR00320">
    <property type="entry name" value="GPROTEINBRPT"/>
</dbReference>
<dbReference type="EnsemblMetazoa" id="BGLB039756-RA">
    <property type="protein sequence ID" value="BGLB039756-PA"/>
    <property type="gene ID" value="BGLB039756"/>
</dbReference>
<dbReference type="Pfam" id="PF00400">
    <property type="entry name" value="WD40"/>
    <property type="match status" value="2"/>
</dbReference>
<evidence type="ECO:0000256" key="1">
    <source>
        <dbReference type="ARBA" id="ARBA00022574"/>
    </source>
</evidence>
<dbReference type="VEuPathDB" id="VectorBase:BGLAX_042451"/>
<reference evidence="5" key="1">
    <citation type="submission" date="2020-05" db="UniProtKB">
        <authorList>
            <consortium name="EnsemblMetazoa"/>
        </authorList>
    </citation>
    <scope>IDENTIFICATION</scope>
    <source>
        <strain evidence="5">BB02</strain>
    </source>
</reference>
<dbReference type="PANTHER" id="PTHR18763:SF0">
    <property type="entry name" value="WD REPEAT-CONTAINING PROTEIN 18"/>
    <property type="match status" value="1"/>
</dbReference>
<dbReference type="InterPro" id="IPR001680">
    <property type="entry name" value="WD40_rpt"/>
</dbReference>
<name>A0A2C9M8F7_BIOGL</name>
<organism evidence="5 6">
    <name type="scientific">Biomphalaria glabrata</name>
    <name type="common">Bloodfluke planorb</name>
    <name type="synonym">Freshwater snail</name>
    <dbReference type="NCBI Taxonomy" id="6526"/>
    <lineage>
        <taxon>Eukaryota</taxon>
        <taxon>Metazoa</taxon>
        <taxon>Spiralia</taxon>
        <taxon>Lophotrochozoa</taxon>
        <taxon>Mollusca</taxon>
        <taxon>Gastropoda</taxon>
        <taxon>Heterobranchia</taxon>
        <taxon>Euthyneura</taxon>
        <taxon>Panpulmonata</taxon>
        <taxon>Hygrophila</taxon>
        <taxon>Lymnaeoidea</taxon>
        <taxon>Planorbidae</taxon>
        <taxon>Biomphalaria</taxon>
    </lineage>
</organism>
<dbReference type="Pfam" id="PF25048">
    <property type="entry name" value="Beta-prop_TEP1_C"/>
    <property type="match status" value="1"/>
</dbReference>
<dbReference type="SMART" id="SM00320">
    <property type="entry name" value="WD40"/>
    <property type="match status" value="6"/>
</dbReference>
<evidence type="ECO:0000313" key="5">
    <source>
        <dbReference type="EnsemblMetazoa" id="BGLB039756-PA"/>
    </source>
</evidence>
<dbReference type="PROSITE" id="PS50294">
    <property type="entry name" value="WD_REPEATS_REGION"/>
    <property type="match status" value="2"/>
</dbReference>
<feature type="repeat" description="WD" evidence="3">
    <location>
        <begin position="182"/>
        <end position="222"/>
    </location>
</feature>
<evidence type="ECO:0000313" key="6">
    <source>
        <dbReference type="Proteomes" id="UP000076420"/>
    </source>
</evidence>
<feature type="domain" description="TEP-1 C-terminal beta-propeller" evidence="4">
    <location>
        <begin position="185"/>
        <end position="253"/>
    </location>
</feature>
<dbReference type="KEGG" id="bgt:106067173"/>
<dbReference type="SUPFAM" id="SSF50998">
    <property type="entry name" value="Quinoprotein alcohol dehydrogenase-like"/>
    <property type="match status" value="1"/>
</dbReference>
<dbReference type="InterPro" id="IPR019775">
    <property type="entry name" value="WD40_repeat_CS"/>
</dbReference>
<protein>
    <recommendedName>
        <fullName evidence="4">TEP-1 C-terminal beta-propeller domain-containing protein</fullName>
    </recommendedName>
</protein>
<dbReference type="VEuPathDB" id="VectorBase:BGLB039756"/>